<keyword evidence="2" id="KW-1185">Reference proteome</keyword>
<sequence length="309" mass="34424">MEIDLAYFNYEHGGMTNASARGENPPGGYDFTGLVRTMRERWPHVLVMGEGDYYEYFGGAGMWGAAEAMREAGGRAYVPLPCSLPREWGPFAPCIFFDAQTLIVKRWFDHRAPDFAARNRNLLTVRPVGGEEILHLVTGHGDLHEESYHVADAKALRWLAYKGRLSAVLMDMNEHLSGPKHELTDLEDRAIYDQPAHFLHRMRHTGGLPDRPYRRATSALDYLCGAWNDQKDRREGGIGFVDMAEQAGIYTGTNLPKPSGRQCAQIDHILLSPALADRVVPGSACIHEPVDPDDPDSDHKRLSVTVAVG</sequence>
<gene>
    <name evidence="1" type="ORF">FCN18_37140</name>
</gene>
<evidence type="ECO:0000313" key="2">
    <source>
        <dbReference type="Proteomes" id="UP000309992"/>
    </source>
</evidence>
<accession>A0ABY2RT11</accession>
<dbReference type="RefSeq" id="WP_137097381.1">
    <property type="nucleotide sequence ID" value="NZ_SWMS01000047.1"/>
</dbReference>
<proteinExistence type="predicted"/>
<name>A0ABY2RT11_9PSEU</name>
<evidence type="ECO:0000313" key="1">
    <source>
        <dbReference type="EMBL" id="TKG59159.1"/>
    </source>
</evidence>
<dbReference type="SUPFAM" id="SSF56219">
    <property type="entry name" value="DNase I-like"/>
    <property type="match status" value="1"/>
</dbReference>
<dbReference type="InterPro" id="IPR036691">
    <property type="entry name" value="Endo/exonu/phosph_ase_sf"/>
</dbReference>
<organism evidence="1 2">
    <name type="scientific">Prauserella endophytica</name>
    <dbReference type="NCBI Taxonomy" id="1592324"/>
    <lineage>
        <taxon>Bacteria</taxon>
        <taxon>Bacillati</taxon>
        <taxon>Actinomycetota</taxon>
        <taxon>Actinomycetes</taxon>
        <taxon>Pseudonocardiales</taxon>
        <taxon>Pseudonocardiaceae</taxon>
        <taxon>Prauserella</taxon>
        <taxon>Prauserella coralliicola group</taxon>
    </lineage>
</organism>
<protein>
    <recommendedName>
        <fullName evidence="3">Endonuclease/exonuclease/phosphatase family protein</fullName>
    </recommendedName>
</protein>
<reference evidence="1 2" key="1">
    <citation type="journal article" date="2015" name="Antonie Van Leeuwenhoek">
        <title>Prauserella endophytica sp. nov., an endophytic actinobacterium isolated from Tamarix taklamakanensis.</title>
        <authorList>
            <person name="Liu J.M."/>
            <person name="Habden X."/>
            <person name="Guo L."/>
            <person name="Tuo L."/>
            <person name="Jiang Z.K."/>
            <person name="Liu S.W."/>
            <person name="Liu X.F."/>
            <person name="Chen L."/>
            <person name="Li R.F."/>
            <person name="Zhang Y.Q."/>
            <person name="Sun C.H."/>
        </authorList>
    </citation>
    <scope>NUCLEOTIDE SEQUENCE [LARGE SCALE GENOMIC DNA]</scope>
    <source>
        <strain evidence="1 2">CGMCC 4.7182</strain>
    </source>
</reference>
<evidence type="ECO:0008006" key="3">
    <source>
        <dbReference type="Google" id="ProtNLM"/>
    </source>
</evidence>
<dbReference type="EMBL" id="SWMS01000047">
    <property type="protein sequence ID" value="TKG59159.1"/>
    <property type="molecule type" value="Genomic_DNA"/>
</dbReference>
<comment type="caution">
    <text evidence="1">The sequence shown here is derived from an EMBL/GenBank/DDBJ whole genome shotgun (WGS) entry which is preliminary data.</text>
</comment>
<dbReference type="Gene3D" id="3.60.10.10">
    <property type="entry name" value="Endonuclease/exonuclease/phosphatase"/>
    <property type="match status" value="1"/>
</dbReference>
<dbReference type="Proteomes" id="UP000309992">
    <property type="component" value="Unassembled WGS sequence"/>
</dbReference>